<accession>M4V5G7</accession>
<gene>
    <name evidence="2" type="ORF">A11Q_208</name>
</gene>
<dbReference type="HOGENOM" id="CLU_1727761_0_0_7"/>
<keyword evidence="3" id="KW-1185">Reference proteome</keyword>
<dbReference type="AlphaFoldDB" id="M4V5G7"/>
<dbReference type="EMBL" id="CP003537">
    <property type="protein sequence ID" value="AGH94428.1"/>
    <property type="molecule type" value="Genomic_DNA"/>
</dbReference>
<protein>
    <recommendedName>
        <fullName evidence="1">DUF4423 domain-containing protein</fullName>
    </recommendedName>
</protein>
<reference evidence="2 3" key="1">
    <citation type="journal article" date="2013" name="ISME J.">
        <title>By their genes ye shall know them: genomic signatures of predatory bacteria.</title>
        <authorList>
            <person name="Pasternak Z."/>
            <person name="Pietrokovski S."/>
            <person name="Rotem O."/>
            <person name="Gophna U."/>
            <person name="Lurie-Weinberger M.N."/>
            <person name="Jurkevitch E."/>
        </authorList>
    </citation>
    <scope>NUCLEOTIDE SEQUENCE [LARGE SCALE GENOMIC DNA]</scope>
    <source>
        <strain evidence="2 3">JSS</strain>
    </source>
</reference>
<dbReference type="InterPro" id="IPR011873">
    <property type="entry name" value="CHP02147"/>
</dbReference>
<dbReference type="eggNOG" id="COG3093">
    <property type="taxonomic scope" value="Bacteria"/>
</dbReference>
<feature type="domain" description="DUF4423" evidence="1">
    <location>
        <begin position="2"/>
        <end position="148"/>
    </location>
</feature>
<name>M4V5G7_9BACT</name>
<dbReference type="Proteomes" id="UP000012040">
    <property type="component" value="Chromosome"/>
</dbReference>
<evidence type="ECO:0000313" key="2">
    <source>
        <dbReference type="EMBL" id="AGH94428.1"/>
    </source>
</evidence>
<proteinExistence type="predicted"/>
<dbReference type="Pfam" id="PF14394">
    <property type="entry name" value="DUF4423"/>
    <property type="match status" value="1"/>
</dbReference>
<dbReference type="InterPro" id="IPR025537">
    <property type="entry name" value="DUF4423"/>
</dbReference>
<sequence length="151" mass="17167">MVSDWYYLAILNLARLKSNQADTDWIAKRLNLTREMAEEALQRLIRMGFLKIENSRMVRLARPVSTTCDIPSVAIRNYHKQILDLAGHSLDNVPLEMREISAITIPTSGKNLAKVKSLLLRTRKKVATMMEDPNGAEVYTLAIQLFPLTKV</sequence>
<dbReference type="STRING" id="1184267.A11Q_208"/>
<dbReference type="PATRIC" id="fig|1184267.3.peg.211"/>
<evidence type="ECO:0000259" key="1">
    <source>
        <dbReference type="Pfam" id="PF14394"/>
    </source>
</evidence>
<dbReference type="NCBIfam" id="TIGR02147">
    <property type="entry name" value="Fsuc_second"/>
    <property type="match status" value="1"/>
</dbReference>
<dbReference type="KEGG" id="bex:A11Q_208"/>
<evidence type="ECO:0000313" key="3">
    <source>
        <dbReference type="Proteomes" id="UP000012040"/>
    </source>
</evidence>
<organism evidence="2 3">
    <name type="scientific">Pseudobdellovibrio exovorus JSS</name>
    <dbReference type="NCBI Taxonomy" id="1184267"/>
    <lineage>
        <taxon>Bacteria</taxon>
        <taxon>Pseudomonadati</taxon>
        <taxon>Bdellovibrionota</taxon>
        <taxon>Bdellovibrionia</taxon>
        <taxon>Bdellovibrionales</taxon>
        <taxon>Pseudobdellovibrionaceae</taxon>
        <taxon>Pseudobdellovibrio</taxon>
    </lineage>
</organism>